<reference evidence="2 3" key="1">
    <citation type="submission" date="2017-02" db="EMBL/GenBank/DDBJ databases">
        <authorList>
            <person name="Peterson S.W."/>
        </authorList>
    </citation>
    <scope>NUCLEOTIDE SEQUENCE [LARGE SCALE GENOMIC DNA]</scope>
    <source>
        <strain evidence="2 3">ATCC 49788</strain>
    </source>
</reference>
<protein>
    <submittedName>
        <fullName evidence="2">Oxidoreductase-like protein, N-terminal</fullName>
    </submittedName>
</protein>
<dbReference type="InterPro" id="IPR019180">
    <property type="entry name" value="Oxidoreductase-like_N"/>
</dbReference>
<dbReference type="EMBL" id="FUYB01000004">
    <property type="protein sequence ID" value="SKA73894.1"/>
    <property type="molecule type" value="Genomic_DNA"/>
</dbReference>
<organism evidence="2 3">
    <name type="scientific">Thiothrix eikelboomii</name>
    <dbReference type="NCBI Taxonomy" id="92487"/>
    <lineage>
        <taxon>Bacteria</taxon>
        <taxon>Pseudomonadati</taxon>
        <taxon>Pseudomonadota</taxon>
        <taxon>Gammaproteobacteria</taxon>
        <taxon>Thiotrichales</taxon>
        <taxon>Thiotrichaceae</taxon>
        <taxon>Thiothrix</taxon>
    </lineage>
</organism>
<keyword evidence="3" id="KW-1185">Reference proteome</keyword>
<dbReference type="RefSeq" id="WP_078921771.1">
    <property type="nucleotide sequence ID" value="NZ_FUYB01000004.1"/>
</dbReference>
<dbReference type="Pfam" id="PF09791">
    <property type="entry name" value="Oxidored-like"/>
    <property type="match status" value="1"/>
</dbReference>
<dbReference type="AlphaFoldDB" id="A0A1T4W9A2"/>
<evidence type="ECO:0000313" key="3">
    <source>
        <dbReference type="Proteomes" id="UP000190460"/>
    </source>
</evidence>
<dbReference type="PANTHER" id="PTHR21193">
    <property type="entry name" value="OXIDOREDUCTASE-LIKE DOMAIN-CONTAINING PROTEIN 1"/>
    <property type="match status" value="1"/>
</dbReference>
<accession>A0A1T4W9A2</accession>
<sequence>MNEEAPLPPAPNECCENGCDPCVWDIYYEALRQWQEQQQKNPEKEQAA</sequence>
<dbReference type="PANTHER" id="PTHR21193:SF3">
    <property type="entry name" value="OXIDOREDUCTASE-LIKE DOMAIN-CONTAINING PROTEIN 1"/>
    <property type="match status" value="1"/>
</dbReference>
<evidence type="ECO:0000313" key="2">
    <source>
        <dbReference type="EMBL" id="SKA73894.1"/>
    </source>
</evidence>
<proteinExistence type="predicted"/>
<feature type="domain" description="Oxidoreductase-like" evidence="1">
    <location>
        <begin position="7"/>
        <end position="40"/>
    </location>
</feature>
<name>A0A1T4W9A2_9GAMM</name>
<gene>
    <name evidence="2" type="ORF">SAMN02745130_01301</name>
</gene>
<evidence type="ECO:0000259" key="1">
    <source>
        <dbReference type="Pfam" id="PF09791"/>
    </source>
</evidence>
<dbReference type="STRING" id="92487.SAMN02745130_01301"/>
<dbReference type="Proteomes" id="UP000190460">
    <property type="component" value="Unassembled WGS sequence"/>
</dbReference>
<dbReference type="InterPro" id="IPR039251">
    <property type="entry name" value="OXLD1"/>
</dbReference>